<keyword evidence="2" id="KW-0479">Metal-binding</keyword>
<dbReference type="InterPro" id="IPR024626">
    <property type="entry name" value="Kri1-like_C"/>
</dbReference>
<sequence length="507" mass="60224">MDIAEIDSSDYSEDDSAVLLTEKVEDNIFKTLLKIKNKDPDIYNNEHVFFNDSDFDAAEDNDSNKKEKPYTYGDMLRETLIAEGSDFLQKDESSFEKQTSYNDEQEMLKKEFLAASKDLDSDDDFFVKSNDANIPEIQPLPASKERQLNIREHDLISKFWSSEKLDENEEFLKDYILNQRWREDRIDNFTYLDSSKQLDMVDEEYLEKAEEFEHKYNYRFEEEDGSKIITYPRNIEDSLRKVDTRRRDKRLERKQRRLEAKIQKDEEIKRLKNIDKLRRLQDIGDMAGVKLDENIIDLDAPFNPEQHERDMKRILGIGYDRDEKDDYGSEEDPELWWLCDHCNKGIQVGHMHFDCKICENYTLCNSCLDIANHEHKDMTPKKVPLICAPPDDDSETADCYRFDYEDIVGDMPVRFKYRKVDPINCDIRTVLEKTDKELNSIMPLHKLIAYDVPGVTERWHKKTRENAVKKSKFSRIDRRMTKYNVNRDRLEAFGLSYNQKPKKKLKT</sequence>
<dbReference type="Pfam" id="PF05178">
    <property type="entry name" value="Kri1"/>
    <property type="match status" value="1"/>
</dbReference>
<evidence type="ECO:0000256" key="3">
    <source>
        <dbReference type="ARBA" id="ARBA00022771"/>
    </source>
</evidence>
<dbReference type="RefSeq" id="XP_004831066.1">
    <property type="nucleotide sequence ID" value="XM_004831009.1"/>
</dbReference>
<dbReference type="AlphaFoldDB" id="L0B0S4"/>
<dbReference type="InterPro" id="IPR018034">
    <property type="entry name" value="Kri1"/>
</dbReference>
<feature type="coiled-coil region" evidence="5">
    <location>
        <begin position="241"/>
        <end position="268"/>
    </location>
</feature>
<evidence type="ECO:0000256" key="2">
    <source>
        <dbReference type="ARBA" id="ARBA00022723"/>
    </source>
</evidence>
<dbReference type="Proteomes" id="UP000031512">
    <property type="component" value="Chromosome 3"/>
</dbReference>
<dbReference type="GO" id="GO:0030686">
    <property type="term" value="C:90S preribosome"/>
    <property type="evidence" value="ECO:0007669"/>
    <property type="project" value="TreeGrafter"/>
</dbReference>
<evidence type="ECO:0000256" key="4">
    <source>
        <dbReference type="ARBA" id="ARBA00022833"/>
    </source>
</evidence>
<gene>
    <name evidence="7" type="ORF">BEWA_008100</name>
</gene>
<keyword evidence="5" id="KW-0175">Coiled coil</keyword>
<dbReference type="VEuPathDB" id="PiroplasmaDB:BEWA_008100"/>
<dbReference type="GO" id="GO:0005730">
    <property type="term" value="C:nucleolus"/>
    <property type="evidence" value="ECO:0007669"/>
    <property type="project" value="TreeGrafter"/>
</dbReference>
<dbReference type="OrthoDB" id="10252032at2759"/>
<dbReference type="EMBL" id="CP001670">
    <property type="protein sequence ID" value="AFZ81400.1"/>
    <property type="molecule type" value="Genomic_DNA"/>
</dbReference>
<comment type="similarity">
    <text evidence="1">Belongs to the KRI1 family.</text>
</comment>
<evidence type="ECO:0000256" key="5">
    <source>
        <dbReference type="SAM" id="Coils"/>
    </source>
</evidence>
<keyword evidence="4" id="KW-0862">Zinc</keyword>
<evidence type="ECO:0000256" key="1">
    <source>
        <dbReference type="ARBA" id="ARBA00007473"/>
    </source>
</evidence>
<dbReference type="PANTHER" id="PTHR14490">
    <property type="entry name" value="ZINC FINGER, ZZ TYPE"/>
    <property type="match status" value="1"/>
</dbReference>
<dbReference type="PANTHER" id="PTHR14490:SF5">
    <property type="entry name" value="PROTEIN KRI1 HOMOLOG"/>
    <property type="match status" value="1"/>
</dbReference>
<dbReference type="GeneID" id="15804651"/>
<keyword evidence="3" id="KW-0863">Zinc-finger</keyword>
<dbReference type="STRING" id="1537102.L0B0S4"/>
<protein>
    <recommendedName>
        <fullName evidence="6">Kri1-like C-terminal domain-containing protein</fullName>
    </recommendedName>
</protein>
<reference evidence="7 8" key="1">
    <citation type="journal article" date="2012" name="BMC Genomics">
        <title>Comparative genomic analysis and phylogenetic position of Theileria equi.</title>
        <authorList>
            <person name="Kappmeyer L.S."/>
            <person name="Thiagarajan M."/>
            <person name="Herndon D.R."/>
            <person name="Ramsay J.D."/>
            <person name="Caler E."/>
            <person name="Djikeng A."/>
            <person name="Gillespie J.J."/>
            <person name="Lau A.O."/>
            <person name="Roalson E.H."/>
            <person name="Silva J.C."/>
            <person name="Silva M.G."/>
            <person name="Suarez C.E."/>
            <person name="Ueti M.W."/>
            <person name="Nene V.M."/>
            <person name="Mealey R.H."/>
            <person name="Knowles D.P."/>
            <person name="Brayton K.A."/>
        </authorList>
    </citation>
    <scope>NUCLEOTIDE SEQUENCE [LARGE SCALE GENOMIC DNA]</scope>
    <source>
        <strain evidence="7 8">WA</strain>
    </source>
</reference>
<accession>L0B0S4</accession>
<dbReference type="KEGG" id="beq:BEWA_008100"/>
<evidence type="ECO:0000313" key="8">
    <source>
        <dbReference type="Proteomes" id="UP000031512"/>
    </source>
</evidence>
<proteinExistence type="inferred from homology"/>
<evidence type="ECO:0000313" key="7">
    <source>
        <dbReference type="EMBL" id="AFZ81400.1"/>
    </source>
</evidence>
<dbReference type="SUPFAM" id="SSF57850">
    <property type="entry name" value="RING/U-box"/>
    <property type="match status" value="1"/>
</dbReference>
<dbReference type="InterPro" id="IPR043145">
    <property type="entry name" value="Znf_ZZ_sf"/>
</dbReference>
<dbReference type="eggNOG" id="KOG2409">
    <property type="taxonomic scope" value="Eukaryota"/>
</dbReference>
<name>L0B0S4_THEEQ</name>
<dbReference type="Gene3D" id="3.30.60.90">
    <property type="match status" value="1"/>
</dbReference>
<evidence type="ECO:0000259" key="6">
    <source>
        <dbReference type="Pfam" id="PF12936"/>
    </source>
</evidence>
<dbReference type="Pfam" id="PF12936">
    <property type="entry name" value="Kri1_C"/>
    <property type="match status" value="1"/>
</dbReference>
<organism evidence="7 8">
    <name type="scientific">Theileria equi strain WA</name>
    <dbReference type="NCBI Taxonomy" id="1537102"/>
    <lineage>
        <taxon>Eukaryota</taxon>
        <taxon>Sar</taxon>
        <taxon>Alveolata</taxon>
        <taxon>Apicomplexa</taxon>
        <taxon>Aconoidasida</taxon>
        <taxon>Piroplasmida</taxon>
        <taxon>Theileriidae</taxon>
        <taxon>Theileria</taxon>
    </lineage>
</organism>
<dbReference type="GO" id="GO:0000447">
    <property type="term" value="P:endonucleolytic cleavage in ITS1 to separate SSU-rRNA from 5.8S rRNA and LSU-rRNA from tricistronic rRNA transcript (SSU-rRNA, 5.8S rRNA, LSU-rRNA)"/>
    <property type="evidence" value="ECO:0007669"/>
    <property type="project" value="TreeGrafter"/>
</dbReference>
<feature type="domain" description="Kri1-like C-terminal" evidence="6">
    <location>
        <begin position="399"/>
        <end position="469"/>
    </location>
</feature>
<dbReference type="GO" id="GO:0008270">
    <property type="term" value="F:zinc ion binding"/>
    <property type="evidence" value="ECO:0007669"/>
    <property type="project" value="UniProtKB-KW"/>
</dbReference>
<keyword evidence="8" id="KW-1185">Reference proteome</keyword>